<dbReference type="PANTHER" id="PTHR11547">
    <property type="entry name" value="ARGININE OR CREATINE KINASE"/>
    <property type="match status" value="1"/>
</dbReference>
<feature type="domain" description="Phosphagen kinase C-terminal" evidence="10">
    <location>
        <begin position="352"/>
        <end position="599"/>
    </location>
</feature>
<dbReference type="InterPro" id="IPR036802">
    <property type="entry name" value="ATP-guanido_PTrfase_N_sf"/>
</dbReference>
<evidence type="ECO:0000256" key="6">
    <source>
        <dbReference type="PROSITE-ProRule" id="PRU00842"/>
    </source>
</evidence>
<dbReference type="InterPro" id="IPR022413">
    <property type="entry name" value="ATP-guanido_PTrfase_N"/>
</dbReference>
<dbReference type="Pfam" id="PF00217">
    <property type="entry name" value="ATP-gua_Ptrans"/>
    <property type="match status" value="2"/>
</dbReference>
<dbReference type="GO" id="GO:0004111">
    <property type="term" value="F:creatine kinase activity"/>
    <property type="evidence" value="ECO:0007669"/>
    <property type="project" value="InterPro"/>
</dbReference>
<dbReference type="EMBL" id="HBFQ01010092">
    <property type="protein sequence ID" value="CAD8832718.1"/>
    <property type="molecule type" value="Transcribed_RNA"/>
</dbReference>
<dbReference type="GO" id="GO:0046314">
    <property type="term" value="P:phosphocreatine biosynthetic process"/>
    <property type="evidence" value="ECO:0007669"/>
    <property type="project" value="InterPro"/>
</dbReference>
<dbReference type="Gene3D" id="3.30.590.10">
    <property type="entry name" value="Glutamine synthetase/guanido kinase, catalytic domain"/>
    <property type="match status" value="2"/>
</dbReference>
<dbReference type="InterPro" id="IPR014746">
    <property type="entry name" value="Gln_synth/guanido_kin_cat_dom"/>
</dbReference>
<evidence type="ECO:0000256" key="8">
    <source>
        <dbReference type="SAM" id="MobiDB-lite"/>
    </source>
</evidence>
<feature type="binding site" evidence="7">
    <location>
        <begin position="734"/>
        <end position="738"/>
    </location>
    <ligand>
        <name>ATP</name>
        <dbReference type="ChEBI" id="CHEBI:30616"/>
    </ligand>
</feature>
<dbReference type="CDD" id="cd22961">
    <property type="entry name" value="DD_TEX55-like"/>
    <property type="match status" value="1"/>
</dbReference>
<dbReference type="Pfam" id="PF02807">
    <property type="entry name" value="ATP-gua_PtransN"/>
    <property type="match status" value="2"/>
</dbReference>
<evidence type="ECO:0000313" key="11">
    <source>
        <dbReference type="EMBL" id="CAD8832718.1"/>
    </source>
</evidence>
<sequence>MNITVLDADGLPPKAYLSVRVGDTRRQAPFKKNEVFHFPSASHRSLVLDVFEKMGSQHVHLNTFEDVWGEHEIVLKTPHLDRESIKVNLKLETTDPTVEKKPSRHQVATKARNYLEIHSVQDLLQEMVHALLARRPDDPLDFMAEYIRGQQVKRSAQVPTQQGESASTPAPPARKPPNRDPNSCDGDDDVQKSLPRQRVSETTNRQSGKRHGSVSSCVSDPYTLPGLGESEYPGFPTDACPDVMPDLTAHFSFMADVLAKTPSIYEKLKSRRTKSGVNLAKVIKPGIDNKGHAMIKTTGVIAGDEETYTLFSDLLDPIINLRHGGFAEDARHTTDLDFSKVDVTPVDPTGKHVLSTRMRASRNIRGFRLPSACSKDERREVERIATQALLELAGDFTGDYFPLQGSDSYPSRPHGMNEDESSRLEEAKMTFQEPDSALLLSTGMGRHWPDARGVFANDPLDFVVWLNEEDHMNFHIVQKGASAVDVFTRFCHVHTVVESGLRQQGLDFMHHDRLGFLTSCVSNIGSGLRISMSIMLPVLSSREDFKDVCRSLQLIARSVSVEGCVWEVSNMERLGTSDVGLVNIVSRGCRQLVAMECALRKRLPVPRPGLGGTPTFGFPTPCPDECPELSGHNNLMSRVFRANPALYHDLKRRTTIHGLTLAHAMKPGVDMRGGTFKELLPLGLVAGDAESYSVFAQVFDPVLAAYHGSKPGPPQKCVLDPGAVVGDLGDFVIGVKLCASRNLAGFKFPPACSFDERREVERVLVGILEEFTGGFEGEYYPLQHSESCGLKLGGMTQSDTRTLKTQGLLFQEPKTLSSLAAGFGRDWPDARGVFASSRGLSAWVNNEEHLSLTISKDGSDLRAAFGELCRAEQAISLALQSCGHHFAWCERSGFVTAMPERLGAALSCCVMLQLPKLAARADLSDECDSRGLVLVNTHRGGVVEVANRATFGISEAKLVSNMIVECATLARKEADIS</sequence>
<dbReference type="PROSITE" id="PS51510">
    <property type="entry name" value="PHOSPHAGEN_KINASE_C"/>
    <property type="match status" value="2"/>
</dbReference>
<proteinExistence type="inferred from homology"/>
<dbReference type="AlphaFoldDB" id="A0A7S0ZUC6"/>
<feature type="domain" description="Phosphagen kinase N-terminal" evidence="9">
    <location>
        <begin position="617"/>
        <end position="708"/>
    </location>
</feature>
<keyword evidence="2 7" id="KW-0808">Transferase</keyword>
<feature type="compositionally biased region" description="Polar residues" evidence="8">
    <location>
        <begin position="152"/>
        <end position="168"/>
    </location>
</feature>
<dbReference type="PROSITE" id="PS51509">
    <property type="entry name" value="PHOSPHAGEN_KINASE_N"/>
    <property type="match status" value="2"/>
</dbReference>
<evidence type="ECO:0000256" key="3">
    <source>
        <dbReference type="ARBA" id="ARBA00022741"/>
    </source>
</evidence>
<feature type="binding site" evidence="7">
    <location>
        <begin position="557"/>
        <end position="562"/>
    </location>
    <ligand>
        <name>ATP</name>
        <dbReference type="ChEBI" id="CHEBI:30616"/>
    </ligand>
</feature>
<feature type="domain" description="Phosphagen kinase C-terminal" evidence="10">
    <location>
        <begin position="731"/>
        <end position="976"/>
    </location>
</feature>
<feature type="binding site" evidence="7">
    <location>
        <begin position="935"/>
        <end position="940"/>
    </location>
    <ligand>
        <name>ATP</name>
        <dbReference type="ChEBI" id="CHEBI:30616"/>
    </ligand>
</feature>
<dbReference type="FunFam" id="1.10.135.10:FF:000003">
    <property type="entry name" value="Three-domain arginine kinase"/>
    <property type="match status" value="1"/>
</dbReference>
<protein>
    <recommendedName>
        <fullName evidence="12">Creatine kinase</fullName>
    </recommendedName>
</protein>
<dbReference type="Gene3D" id="1.20.890.10">
    <property type="entry name" value="cAMP-dependent protein kinase regulatory subunit, dimerization-anchoring domain"/>
    <property type="match status" value="1"/>
</dbReference>
<gene>
    <name evidence="11" type="ORF">NSCI0253_LOCUS7066</name>
</gene>
<keyword evidence="4 7" id="KW-0418">Kinase</keyword>
<keyword evidence="5 7" id="KW-0067">ATP-binding</keyword>
<accession>A0A7S0ZUC6</accession>
<reference evidence="11" key="1">
    <citation type="submission" date="2021-01" db="EMBL/GenBank/DDBJ databases">
        <authorList>
            <person name="Corre E."/>
            <person name="Pelletier E."/>
            <person name="Niang G."/>
            <person name="Scheremetjew M."/>
            <person name="Finn R."/>
            <person name="Kale V."/>
            <person name="Holt S."/>
            <person name="Cochrane G."/>
            <person name="Meng A."/>
            <person name="Brown T."/>
            <person name="Cohen L."/>
        </authorList>
    </citation>
    <scope>NUCLEOTIDE SEQUENCE</scope>
</reference>
<evidence type="ECO:0000256" key="5">
    <source>
        <dbReference type="ARBA" id="ARBA00022840"/>
    </source>
</evidence>
<evidence type="ECO:0000256" key="1">
    <source>
        <dbReference type="ARBA" id="ARBA00006798"/>
    </source>
</evidence>
<keyword evidence="3 7" id="KW-0547">Nucleotide-binding</keyword>
<evidence type="ECO:0000256" key="2">
    <source>
        <dbReference type="ARBA" id="ARBA00022679"/>
    </source>
</evidence>
<feature type="binding site" evidence="7">
    <location>
        <begin position="529"/>
        <end position="533"/>
    </location>
    <ligand>
        <name>ATP</name>
        <dbReference type="ChEBI" id="CHEBI:30616"/>
    </ligand>
</feature>
<evidence type="ECO:0000256" key="7">
    <source>
        <dbReference type="PROSITE-ProRule" id="PRU00843"/>
    </source>
</evidence>
<dbReference type="InterPro" id="IPR000749">
    <property type="entry name" value="ATP-guanido_PTrfase"/>
</dbReference>
<evidence type="ECO:0000259" key="9">
    <source>
        <dbReference type="PROSITE" id="PS51509"/>
    </source>
</evidence>
<dbReference type="SUPFAM" id="SSF47391">
    <property type="entry name" value="Dimerization-anchoring domain of cAMP-dependent PK regulatory subunit"/>
    <property type="match status" value="1"/>
</dbReference>
<dbReference type="SUPFAM" id="SSF55931">
    <property type="entry name" value="Glutamine synthetase/guanido kinase"/>
    <property type="match status" value="2"/>
</dbReference>
<comment type="similarity">
    <text evidence="1 6">Belongs to the ATP:guanido phosphotransferase family.</text>
</comment>
<feature type="domain" description="Phosphagen kinase N-terminal" evidence="9">
    <location>
        <begin position="236"/>
        <end position="324"/>
    </location>
</feature>
<dbReference type="InterPro" id="IPR022414">
    <property type="entry name" value="ATP-guanido_PTrfase_cat"/>
</dbReference>
<feature type="binding site" evidence="7">
    <location>
        <begin position="355"/>
        <end position="359"/>
    </location>
    <ligand>
        <name>ATP</name>
        <dbReference type="ChEBI" id="CHEBI:30616"/>
    </ligand>
</feature>
<dbReference type="Gene3D" id="1.10.135.10">
    <property type="entry name" value="ATP:guanido phosphotransferase, N-terminal domain"/>
    <property type="match status" value="2"/>
</dbReference>
<name>A0A7S0ZUC6_NOCSC</name>
<evidence type="ECO:0000259" key="10">
    <source>
        <dbReference type="PROSITE" id="PS51510"/>
    </source>
</evidence>
<dbReference type="GO" id="GO:0005524">
    <property type="term" value="F:ATP binding"/>
    <property type="evidence" value="ECO:0007669"/>
    <property type="project" value="UniProtKB-UniRule"/>
</dbReference>
<evidence type="ECO:0008006" key="12">
    <source>
        <dbReference type="Google" id="ProtNLM"/>
    </source>
</evidence>
<dbReference type="SUPFAM" id="SSF48034">
    <property type="entry name" value="Guanido kinase N-terminal domain"/>
    <property type="match status" value="2"/>
</dbReference>
<organism evidence="11">
    <name type="scientific">Noctiluca scintillans</name>
    <name type="common">Sea sparkle</name>
    <name type="synonym">Red tide dinoflagellate</name>
    <dbReference type="NCBI Taxonomy" id="2966"/>
    <lineage>
        <taxon>Eukaryota</taxon>
        <taxon>Sar</taxon>
        <taxon>Alveolata</taxon>
        <taxon>Dinophyceae</taxon>
        <taxon>Noctilucales</taxon>
        <taxon>Noctilucaceae</taxon>
        <taxon>Noctiluca</taxon>
    </lineage>
</organism>
<feature type="region of interest" description="Disordered" evidence="8">
    <location>
        <begin position="152"/>
        <end position="218"/>
    </location>
</feature>
<feature type="binding site" evidence="7">
    <location>
        <begin position="907"/>
        <end position="911"/>
    </location>
    <ligand>
        <name>ATP</name>
        <dbReference type="ChEBI" id="CHEBI:30616"/>
    </ligand>
</feature>
<evidence type="ECO:0000256" key="4">
    <source>
        <dbReference type="ARBA" id="ARBA00022777"/>
    </source>
</evidence>
<comment type="caution">
    <text evidence="7">Lacks conserved residue(s) required for the propagation of feature annotation.</text>
</comment>
<dbReference type="GO" id="GO:0005615">
    <property type="term" value="C:extracellular space"/>
    <property type="evidence" value="ECO:0007669"/>
    <property type="project" value="TreeGrafter"/>
</dbReference>
<dbReference type="PANTHER" id="PTHR11547:SF57">
    <property type="entry name" value="PHOSPHAGEN KINASE C-TERMINAL DOMAIN-CONTAINING PROTEIN"/>
    <property type="match status" value="1"/>
</dbReference>